<feature type="transmembrane region" description="Helical" evidence="8">
    <location>
        <begin position="169"/>
        <end position="190"/>
    </location>
</feature>
<evidence type="ECO:0000256" key="3">
    <source>
        <dbReference type="ARBA" id="ARBA00022475"/>
    </source>
</evidence>
<keyword evidence="5 8" id="KW-1133">Transmembrane helix</keyword>
<feature type="compositionally biased region" description="Polar residues" evidence="7">
    <location>
        <begin position="1"/>
        <end position="16"/>
    </location>
</feature>
<protein>
    <submittedName>
        <fullName evidence="9">Formate dehydrogenase O putative subunit</fullName>
    </submittedName>
</protein>
<feature type="transmembrane region" description="Helical" evidence="8">
    <location>
        <begin position="273"/>
        <end position="292"/>
    </location>
</feature>
<dbReference type="Gene3D" id="1.20.1630.10">
    <property type="entry name" value="Formate dehydrogenase/DMSO reductase domain"/>
    <property type="match status" value="1"/>
</dbReference>
<dbReference type="InterPro" id="IPR005614">
    <property type="entry name" value="NrfD-like"/>
</dbReference>
<evidence type="ECO:0000313" key="9">
    <source>
        <dbReference type="EMBL" id="CAA9436275.1"/>
    </source>
</evidence>
<name>A0A6J4QFD8_9ACTN</name>
<evidence type="ECO:0000256" key="1">
    <source>
        <dbReference type="ARBA" id="ARBA00004651"/>
    </source>
</evidence>
<feature type="compositionally biased region" description="Basic and acidic residues" evidence="7">
    <location>
        <begin position="22"/>
        <end position="37"/>
    </location>
</feature>
<keyword evidence="6 8" id="KW-0472">Membrane</keyword>
<gene>
    <name evidence="9" type="ORF">AVDCRST_MAG03-3628</name>
</gene>
<dbReference type="EMBL" id="CADCUT010000212">
    <property type="protein sequence ID" value="CAA9436275.1"/>
    <property type="molecule type" value="Genomic_DNA"/>
</dbReference>
<evidence type="ECO:0000256" key="4">
    <source>
        <dbReference type="ARBA" id="ARBA00022692"/>
    </source>
</evidence>
<feature type="transmembrane region" description="Helical" evidence="8">
    <location>
        <begin position="89"/>
        <end position="107"/>
    </location>
</feature>
<accession>A0A6J4QFD8</accession>
<keyword evidence="4 8" id="KW-0812">Transmembrane</keyword>
<dbReference type="PANTHER" id="PTHR34856:SF2">
    <property type="entry name" value="PROTEIN NRFD"/>
    <property type="match status" value="1"/>
</dbReference>
<feature type="region of interest" description="Disordered" evidence="7">
    <location>
        <begin position="1"/>
        <end position="37"/>
    </location>
</feature>
<dbReference type="GO" id="GO:0005886">
    <property type="term" value="C:plasma membrane"/>
    <property type="evidence" value="ECO:0007669"/>
    <property type="project" value="UniProtKB-SubCell"/>
</dbReference>
<dbReference type="PANTHER" id="PTHR34856">
    <property type="entry name" value="PROTEIN NRFD"/>
    <property type="match status" value="1"/>
</dbReference>
<dbReference type="InterPro" id="IPR052049">
    <property type="entry name" value="Electron_transfer_protein"/>
</dbReference>
<feature type="transmembrane region" description="Helical" evidence="8">
    <location>
        <begin position="304"/>
        <end position="322"/>
    </location>
</feature>
<organism evidence="9">
    <name type="scientific">uncultured Rubrobacteraceae bacterium</name>
    <dbReference type="NCBI Taxonomy" id="349277"/>
    <lineage>
        <taxon>Bacteria</taxon>
        <taxon>Bacillati</taxon>
        <taxon>Actinomycetota</taxon>
        <taxon>Rubrobacteria</taxon>
        <taxon>Rubrobacterales</taxon>
        <taxon>Rubrobacteraceae</taxon>
        <taxon>environmental samples</taxon>
    </lineage>
</organism>
<evidence type="ECO:0000256" key="8">
    <source>
        <dbReference type="SAM" id="Phobius"/>
    </source>
</evidence>
<comment type="subcellular location">
    <subcellularLocation>
        <location evidence="1">Cell membrane</location>
        <topology evidence="1">Multi-pass membrane protein</topology>
    </subcellularLocation>
</comment>
<feature type="transmembrane region" description="Helical" evidence="8">
    <location>
        <begin position="55"/>
        <end position="77"/>
    </location>
</feature>
<dbReference type="AlphaFoldDB" id="A0A6J4QFD8"/>
<evidence type="ECO:0000256" key="2">
    <source>
        <dbReference type="ARBA" id="ARBA00008929"/>
    </source>
</evidence>
<evidence type="ECO:0000256" key="6">
    <source>
        <dbReference type="ARBA" id="ARBA00023136"/>
    </source>
</evidence>
<feature type="transmembrane region" description="Helical" evidence="8">
    <location>
        <begin position="202"/>
        <end position="225"/>
    </location>
</feature>
<sequence>MSDTTRQDLTQGNGHVTNGRPETSHHPETDPKREDKHYYGIPPIKHAHWTWQIPVYFWIGGIGAGTHLFSTVAQLLGHDDPALKRASRYTVLVTMILSPIMLIWDLGRPERFYNMMRILKLRSPMSTQSWSLLIFGNLGGLLAARQAAEDGLMGRNALSGLLIRLIPERLLSLLALPFGLFVGFNTGNLISATSVPIWARNWALMAPTFLASGLSTALSWLSLVLHLTRSGEPKTLRALHRAERATIVIEAGLIAASLVRMSRWGKPLFSKSVAPLFVGGALLSGIAAPAALLFSGKQTRGKSILSSLLVLAGGLAFRFALIKAGRISADDPEAYFTFASDRSAPQPEDKV</sequence>
<evidence type="ECO:0000256" key="5">
    <source>
        <dbReference type="ARBA" id="ARBA00022989"/>
    </source>
</evidence>
<dbReference type="Pfam" id="PF03916">
    <property type="entry name" value="NrfD"/>
    <property type="match status" value="1"/>
</dbReference>
<keyword evidence="3" id="KW-1003">Cell membrane</keyword>
<evidence type="ECO:0000256" key="7">
    <source>
        <dbReference type="SAM" id="MobiDB-lite"/>
    </source>
</evidence>
<feature type="transmembrane region" description="Helical" evidence="8">
    <location>
        <begin position="245"/>
        <end position="261"/>
    </location>
</feature>
<comment type="similarity">
    <text evidence="2">Belongs to the NrfD family.</text>
</comment>
<proteinExistence type="inferred from homology"/>
<reference evidence="9" key="1">
    <citation type="submission" date="2020-02" db="EMBL/GenBank/DDBJ databases">
        <authorList>
            <person name="Meier V. D."/>
        </authorList>
    </citation>
    <scope>NUCLEOTIDE SEQUENCE</scope>
    <source>
        <strain evidence="9">AVDCRST_MAG03</strain>
    </source>
</reference>